<dbReference type="EC" id="2.4.1.17" evidence="11"/>
<evidence type="ECO:0000256" key="10">
    <source>
        <dbReference type="RuleBase" id="RU003718"/>
    </source>
</evidence>
<dbReference type="CDD" id="cd03784">
    <property type="entry name" value="GT1_Gtf-like"/>
    <property type="match status" value="1"/>
</dbReference>
<dbReference type="InterPro" id="IPR050271">
    <property type="entry name" value="UDP-glycosyltransferase"/>
</dbReference>
<dbReference type="InterPro" id="IPR002213">
    <property type="entry name" value="UDP_glucos_trans"/>
</dbReference>
<comment type="catalytic activity">
    <reaction evidence="9 11">
        <text>glucuronate acceptor + UDP-alpha-D-glucuronate = acceptor beta-D-glucuronoside + UDP + H(+)</text>
        <dbReference type="Rhea" id="RHEA:21032"/>
        <dbReference type="ChEBI" id="CHEBI:15378"/>
        <dbReference type="ChEBI" id="CHEBI:58052"/>
        <dbReference type="ChEBI" id="CHEBI:58223"/>
        <dbReference type="ChEBI" id="CHEBI:132367"/>
        <dbReference type="ChEBI" id="CHEBI:132368"/>
        <dbReference type="EC" id="2.4.1.17"/>
    </reaction>
</comment>
<evidence type="ECO:0000256" key="2">
    <source>
        <dbReference type="ARBA" id="ARBA00009995"/>
    </source>
</evidence>
<comment type="similarity">
    <text evidence="2 10">Belongs to the UDP-glycosyltransferase family.</text>
</comment>
<keyword evidence="5" id="KW-0812">Transmembrane</keyword>
<evidence type="ECO:0000256" key="1">
    <source>
        <dbReference type="ARBA" id="ARBA00004167"/>
    </source>
</evidence>
<comment type="subcellular location">
    <subcellularLocation>
        <location evidence="1 11">Membrane</location>
        <topology evidence="1 11">Single-pass membrane protein</topology>
    </subcellularLocation>
</comment>
<dbReference type="GO" id="GO:0015020">
    <property type="term" value="F:glucuronosyltransferase activity"/>
    <property type="evidence" value="ECO:0007669"/>
    <property type="project" value="UniProtKB-EC"/>
</dbReference>
<keyword evidence="6" id="KW-0732">Signal</keyword>
<evidence type="ECO:0000256" key="6">
    <source>
        <dbReference type="ARBA" id="ARBA00022729"/>
    </source>
</evidence>
<name>A0A0B1S7Q2_OESDE</name>
<dbReference type="AlphaFoldDB" id="A0A0B1S7Q2"/>
<reference evidence="12 13" key="1">
    <citation type="submission" date="2014-03" db="EMBL/GenBank/DDBJ databases">
        <title>Draft genome of the hookworm Oesophagostomum dentatum.</title>
        <authorList>
            <person name="Mitreva M."/>
        </authorList>
    </citation>
    <scope>NUCLEOTIDE SEQUENCE [LARGE SCALE GENOMIC DNA]</scope>
    <source>
        <strain evidence="12 13">OD-Hann</strain>
    </source>
</reference>
<accession>A0A0B1S7Q2</accession>
<evidence type="ECO:0000313" key="13">
    <source>
        <dbReference type="Proteomes" id="UP000053660"/>
    </source>
</evidence>
<dbReference type="PANTHER" id="PTHR48043:SF23">
    <property type="entry name" value="UDP-GLUCURONOSYLTRANSFERASE"/>
    <property type="match status" value="1"/>
</dbReference>
<dbReference type="Gene3D" id="3.40.50.2000">
    <property type="entry name" value="Glycogen Phosphorylase B"/>
    <property type="match status" value="1"/>
</dbReference>
<dbReference type="GO" id="GO:0016020">
    <property type="term" value="C:membrane"/>
    <property type="evidence" value="ECO:0007669"/>
    <property type="project" value="UniProtKB-SubCell"/>
</dbReference>
<sequence length="151" mass="16691">MPDTTFIMKYEEKNTKIAAHLPNVHLSPWLPQNALLADPRLTAFVTHGGLASTTELAHQGKPAMLIPLFGDQPRNAQMLARHGGAIVLTKYDLGSPKKLIESLHTLLSDASYTQNAKRLAEMLLSQPISAKELLVRHCEYAARFGRLPNLD</sequence>
<dbReference type="EMBL" id="KN606189">
    <property type="protein sequence ID" value="KHJ79230.1"/>
    <property type="molecule type" value="Genomic_DNA"/>
</dbReference>
<evidence type="ECO:0000256" key="5">
    <source>
        <dbReference type="ARBA" id="ARBA00022692"/>
    </source>
</evidence>
<dbReference type="OrthoDB" id="5835829at2759"/>
<keyword evidence="3 10" id="KW-0328">Glycosyltransferase</keyword>
<evidence type="ECO:0000256" key="11">
    <source>
        <dbReference type="RuleBase" id="RU362059"/>
    </source>
</evidence>
<keyword evidence="8" id="KW-0472">Membrane</keyword>
<dbReference type="FunFam" id="3.40.50.2000:FF:000038">
    <property type="entry name" value="UDP-GlucuronosylTransferase"/>
    <property type="match status" value="1"/>
</dbReference>
<keyword evidence="7" id="KW-1133">Transmembrane helix</keyword>
<evidence type="ECO:0000256" key="8">
    <source>
        <dbReference type="ARBA" id="ARBA00023136"/>
    </source>
</evidence>
<evidence type="ECO:0000256" key="7">
    <source>
        <dbReference type="ARBA" id="ARBA00022989"/>
    </source>
</evidence>
<dbReference type="PANTHER" id="PTHR48043">
    <property type="entry name" value="EG:EG0003.4 PROTEIN-RELATED"/>
    <property type="match status" value="1"/>
</dbReference>
<dbReference type="InterPro" id="IPR035595">
    <property type="entry name" value="UDP_glycos_trans_CS"/>
</dbReference>
<proteinExistence type="inferred from homology"/>
<gene>
    <name evidence="12" type="ORF">OESDEN_21129</name>
</gene>
<protein>
    <recommendedName>
        <fullName evidence="11">UDP-glucuronosyltransferase</fullName>
        <ecNumber evidence="11">2.4.1.17</ecNumber>
    </recommendedName>
</protein>
<feature type="non-terminal residue" evidence="12">
    <location>
        <position position="151"/>
    </location>
</feature>
<organism evidence="12 13">
    <name type="scientific">Oesophagostomum dentatum</name>
    <name type="common">Nodular worm</name>
    <dbReference type="NCBI Taxonomy" id="61180"/>
    <lineage>
        <taxon>Eukaryota</taxon>
        <taxon>Metazoa</taxon>
        <taxon>Ecdysozoa</taxon>
        <taxon>Nematoda</taxon>
        <taxon>Chromadorea</taxon>
        <taxon>Rhabditida</taxon>
        <taxon>Rhabditina</taxon>
        <taxon>Rhabditomorpha</taxon>
        <taxon>Strongyloidea</taxon>
        <taxon>Strongylidae</taxon>
        <taxon>Oesophagostomum</taxon>
    </lineage>
</organism>
<dbReference type="SUPFAM" id="SSF53756">
    <property type="entry name" value="UDP-Glycosyltransferase/glycogen phosphorylase"/>
    <property type="match status" value="1"/>
</dbReference>
<evidence type="ECO:0000256" key="4">
    <source>
        <dbReference type="ARBA" id="ARBA00022679"/>
    </source>
</evidence>
<evidence type="ECO:0000256" key="9">
    <source>
        <dbReference type="ARBA" id="ARBA00047475"/>
    </source>
</evidence>
<evidence type="ECO:0000256" key="3">
    <source>
        <dbReference type="ARBA" id="ARBA00022676"/>
    </source>
</evidence>
<dbReference type="Pfam" id="PF00201">
    <property type="entry name" value="UDPGT"/>
    <property type="match status" value="1"/>
</dbReference>
<dbReference type="Proteomes" id="UP000053660">
    <property type="component" value="Unassembled WGS sequence"/>
</dbReference>
<keyword evidence="4 10" id="KW-0808">Transferase</keyword>
<dbReference type="PROSITE" id="PS00375">
    <property type="entry name" value="UDPGT"/>
    <property type="match status" value="1"/>
</dbReference>
<evidence type="ECO:0000313" key="12">
    <source>
        <dbReference type="EMBL" id="KHJ79230.1"/>
    </source>
</evidence>
<keyword evidence="13" id="KW-1185">Reference proteome</keyword>